<sequence>MNRREFIAALSLPLFGCGGRADPSEPWPEGAVSLSYDDGLPSHLDIAAPALTRHGLRGTFFVTWTNIAPRVQDWIAVGRAGHEVADHTVHHRCDLQDIRASDYFEREIAPMEAWLDRTFGPRRDRDFAYPCDVTDIGSGSATVQMLRFEHRLRRLGLHSARTSEGEPNAPQWVRQHPYKMQALAIGYDTRSLDDVFRYLDRARARRQWAILVMHDIADTPADGTMTIRDHDLLLDHVAESRMLCRPIGRVLAGIAKTRAVVSA</sequence>
<comment type="function">
    <text evidence="1">Is involved in generating a small heat-stable compound (Nod), an acylated oligomer of N-acetylglucosamine, that stimulates mitosis in various plant protoplasts.</text>
</comment>
<evidence type="ECO:0000256" key="3">
    <source>
        <dbReference type="ARBA" id="ARBA00020071"/>
    </source>
</evidence>
<name>A0ABW4I1X1_9SPHN</name>
<dbReference type="Gene3D" id="3.20.20.370">
    <property type="entry name" value="Glycoside hydrolase/deacetylase"/>
    <property type="match status" value="1"/>
</dbReference>
<dbReference type="Pfam" id="PF01522">
    <property type="entry name" value="Polysacc_deac_1"/>
    <property type="match status" value="1"/>
</dbReference>
<dbReference type="InterPro" id="IPR011330">
    <property type="entry name" value="Glyco_hydro/deAcase_b/a-brl"/>
</dbReference>
<comment type="similarity">
    <text evidence="2">Belongs to the polysaccharide deacetylase family.</text>
</comment>
<dbReference type="RefSeq" id="WP_380887519.1">
    <property type="nucleotide sequence ID" value="NZ_JBHUDY010000001.1"/>
</dbReference>
<dbReference type="SUPFAM" id="SSF88713">
    <property type="entry name" value="Glycoside hydrolase/deacetylase"/>
    <property type="match status" value="1"/>
</dbReference>
<accession>A0ABW4I1X1</accession>
<evidence type="ECO:0000256" key="2">
    <source>
        <dbReference type="ARBA" id="ARBA00010973"/>
    </source>
</evidence>
<evidence type="ECO:0000259" key="5">
    <source>
        <dbReference type="Pfam" id="PF01522"/>
    </source>
</evidence>
<feature type="domain" description="NodB homology" evidence="5">
    <location>
        <begin position="28"/>
        <end position="130"/>
    </location>
</feature>
<dbReference type="InterPro" id="IPR002509">
    <property type="entry name" value="NODB_dom"/>
</dbReference>
<proteinExistence type="inferred from homology"/>
<keyword evidence="7" id="KW-1185">Reference proteome</keyword>
<dbReference type="EMBL" id="JBHUDY010000001">
    <property type="protein sequence ID" value="MFD1611162.1"/>
    <property type="molecule type" value="Genomic_DNA"/>
</dbReference>
<evidence type="ECO:0000313" key="6">
    <source>
        <dbReference type="EMBL" id="MFD1611162.1"/>
    </source>
</evidence>
<dbReference type="Proteomes" id="UP001597115">
    <property type="component" value="Unassembled WGS sequence"/>
</dbReference>
<gene>
    <name evidence="6" type="ORF">ACFSCW_05030</name>
</gene>
<comment type="caution">
    <text evidence="6">The sequence shown here is derived from an EMBL/GenBank/DDBJ whole genome shotgun (WGS) entry which is preliminary data.</text>
</comment>
<evidence type="ECO:0000313" key="7">
    <source>
        <dbReference type="Proteomes" id="UP001597115"/>
    </source>
</evidence>
<evidence type="ECO:0000256" key="4">
    <source>
        <dbReference type="ARBA" id="ARBA00032976"/>
    </source>
</evidence>
<reference evidence="7" key="1">
    <citation type="journal article" date="2019" name="Int. J. Syst. Evol. Microbiol.">
        <title>The Global Catalogue of Microorganisms (GCM) 10K type strain sequencing project: providing services to taxonomists for standard genome sequencing and annotation.</title>
        <authorList>
            <consortium name="The Broad Institute Genomics Platform"/>
            <consortium name="The Broad Institute Genome Sequencing Center for Infectious Disease"/>
            <person name="Wu L."/>
            <person name="Ma J."/>
        </authorList>
    </citation>
    <scope>NUCLEOTIDE SEQUENCE [LARGE SCALE GENOMIC DNA]</scope>
    <source>
        <strain evidence="7">CGMCC 1.16275</strain>
    </source>
</reference>
<protein>
    <recommendedName>
        <fullName evidence="3">Chitooligosaccharide deacetylase</fullName>
    </recommendedName>
    <alternativeName>
        <fullName evidence="4">Nodulation protein B</fullName>
    </alternativeName>
</protein>
<organism evidence="6 7">
    <name type="scientific">Sphingomonas tabacisoli</name>
    <dbReference type="NCBI Taxonomy" id="2249466"/>
    <lineage>
        <taxon>Bacteria</taxon>
        <taxon>Pseudomonadati</taxon>
        <taxon>Pseudomonadota</taxon>
        <taxon>Alphaproteobacteria</taxon>
        <taxon>Sphingomonadales</taxon>
        <taxon>Sphingomonadaceae</taxon>
        <taxon>Sphingomonas</taxon>
    </lineage>
</organism>
<evidence type="ECO:0000256" key="1">
    <source>
        <dbReference type="ARBA" id="ARBA00003236"/>
    </source>
</evidence>